<dbReference type="Pfam" id="PF00561">
    <property type="entry name" value="Abhydrolase_1"/>
    <property type="match status" value="1"/>
</dbReference>
<dbReference type="PRINTS" id="PR00111">
    <property type="entry name" value="ABHYDROLASE"/>
</dbReference>
<protein>
    <submittedName>
        <fullName evidence="2">Alpha/beta hydrolase</fullName>
    </submittedName>
</protein>
<dbReference type="Proteomes" id="UP001524547">
    <property type="component" value="Unassembled WGS sequence"/>
</dbReference>
<sequence length="273" mass="30354">MAFVRTRDGINLHYTDLGSGPPVVLIHGWPLNGDMWDYQARFLAGNGFRVVAYDRRGFGRSDKPWDGYNYDNFSDDLADLIETLELRDVSLVGFSMGGGEIARYAARHGTGRLRKAALVAAVTPFLLETPDHHNGVKREVFDQMIDGLEADRPHFLAEFGKKFFGVGFLGGGVSSEMLQWSLMMAMQASPKATIDCVRAFGETDFRGDMPKLDIPVLVIHGYEDKTVPIDIAGRAAAEALPDARLVEYRSAPHGLFITEKDRLNRDLLDFLRG</sequence>
<dbReference type="EMBL" id="JAMZEJ010000002">
    <property type="protein sequence ID" value="MCQ8239998.1"/>
    <property type="molecule type" value="Genomic_DNA"/>
</dbReference>
<evidence type="ECO:0000259" key="1">
    <source>
        <dbReference type="Pfam" id="PF00561"/>
    </source>
</evidence>
<accession>A0ABT1VWF6</accession>
<dbReference type="PANTHER" id="PTHR43433">
    <property type="entry name" value="HYDROLASE, ALPHA/BETA FOLD FAMILY PROTEIN"/>
    <property type="match status" value="1"/>
</dbReference>
<proteinExistence type="predicted"/>
<dbReference type="InterPro" id="IPR050471">
    <property type="entry name" value="AB_hydrolase"/>
</dbReference>
<reference evidence="2 3" key="1">
    <citation type="submission" date="2022-06" db="EMBL/GenBank/DDBJ databases">
        <title>Rhizosaccharibacter gen. nov. sp. nov. KSS12, endophytic bacteria isolated from sugarcane.</title>
        <authorList>
            <person name="Pitiwittayakul N."/>
        </authorList>
    </citation>
    <scope>NUCLEOTIDE SEQUENCE [LARGE SCALE GENOMIC DNA]</scope>
    <source>
        <strain evidence="2 3">KSS12</strain>
    </source>
</reference>
<dbReference type="GO" id="GO:0016787">
    <property type="term" value="F:hydrolase activity"/>
    <property type="evidence" value="ECO:0007669"/>
    <property type="project" value="UniProtKB-KW"/>
</dbReference>
<gene>
    <name evidence="2" type="ORF">NFI88_03980</name>
</gene>
<evidence type="ECO:0000313" key="3">
    <source>
        <dbReference type="Proteomes" id="UP001524547"/>
    </source>
</evidence>
<dbReference type="Gene3D" id="3.40.50.1820">
    <property type="entry name" value="alpha/beta hydrolase"/>
    <property type="match status" value="1"/>
</dbReference>
<dbReference type="PANTHER" id="PTHR43433:SF4">
    <property type="entry name" value="NON-HEME CHLOROPEROXIDASE-RELATED"/>
    <property type="match status" value="1"/>
</dbReference>
<dbReference type="SUPFAM" id="SSF53474">
    <property type="entry name" value="alpha/beta-Hydrolases"/>
    <property type="match status" value="1"/>
</dbReference>
<dbReference type="RefSeq" id="WP_422918726.1">
    <property type="nucleotide sequence ID" value="NZ_JAMZEJ010000002.1"/>
</dbReference>
<evidence type="ECO:0000313" key="2">
    <source>
        <dbReference type="EMBL" id="MCQ8239998.1"/>
    </source>
</evidence>
<comment type="caution">
    <text evidence="2">The sequence shown here is derived from an EMBL/GenBank/DDBJ whole genome shotgun (WGS) entry which is preliminary data.</text>
</comment>
<feature type="domain" description="AB hydrolase-1" evidence="1">
    <location>
        <begin position="21"/>
        <end position="127"/>
    </location>
</feature>
<organism evidence="2 3">
    <name type="scientific">Rhizosaccharibacter radicis</name>
    <dbReference type="NCBI Taxonomy" id="2782605"/>
    <lineage>
        <taxon>Bacteria</taxon>
        <taxon>Pseudomonadati</taxon>
        <taxon>Pseudomonadota</taxon>
        <taxon>Alphaproteobacteria</taxon>
        <taxon>Acetobacterales</taxon>
        <taxon>Acetobacteraceae</taxon>
        <taxon>Rhizosaccharibacter</taxon>
    </lineage>
</organism>
<dbReference type="InterPro" id="IPR029058">
    <property type="entry name" value="AB_hydrolase_fold"/>
</dbReference>
<keyword evidence="3" id="KW-1185">Reference proteome</keyword>
<keyword evidence="2" id="KW-0378">Hydrolase</keyword>
<name>A0ABT1VWF6_9PROT</name>
<dbReference type="InterPro" id="IPR000073">
    <property type="entry name" value="AB_hydrolase_1"/>
</dbReference>